<dbReference type="SUPFAM" id="SSF56112">
    <property type="entry name" value="Protein kinase-like (PK-like)"/>
    <property type="match status" value="1"/>
</dbReference>
<organism evidence="7 8">
    <name type="scientific">Haematococcus lacustris</name>
    <name type="common">Green alga</name>
    <name type="synonym">Haematococcus pluvialis</name>
    <dbReference type="NCBI Taxonomy" id="44745"/>
    <lineage>
        <taxon>Eukaryota</taxon>
        <taxon>Viridiplantae</taxon>
        <taxon>Chlorophyta</taxon>
        <taxon>core chlorophytes</taxon>
        <taxon>Chlorophyceae</taxon>
        <taxon>CS clade</taxon>
        <taxon>Chlamydomonadales</taxon>
        <taxon>Haematococcaceae</taxon>
        <taxon>Haematococcus</taxon>
    </lineage>
</organism>
<keyword evidence="4 7" id="KW-0418">Kinase</keyword>
<accession>A0A699Z6G7</accession>
<evidence type="ECO:0000256" key="5">
    <source>
        <dbReference type="ARBA" id="ARBA00022840"/>
    </source>
</evidence>
<comment type="caution">
    <text evidence="7">The sequence shown here is derived from an EMBL/GenBank/DDBJ whole genome shotgun (WGS) entry which is preliminary data.</text>
</comment>
<feature type="domain" description="Alpha-type protein kinase" evidence="6">
    <location>
        <begin position="1"/>
        <end position="230"/>
    </location>
</feature>
<dbReference type="Pfam" id="PF02816">
    <property type="entry name" value="Alpha_kinase"/>
    <property type="match status" value="1"/>
</dbReference>
<keyword evidence="5" id="KW-0067">ATP-binding</keyword>
<dbReference type="SMART" id="SM00811">
    <property type="entry name" value="Alpha_kinase"/>
    <property type="match status" value="1"/>
</dbReference>
<evidence type="ECO:0000313" key="7">
    <source>
        <dbReference type="EMBL" id="GFH17110.1"/>
    </source>
</evidence>
<name>A0A699Z6G7_HAELA</name>
<keyword evidence="3" id="KW-0547">Nucleotide-binding</keyword>
<dbReference type="PANTHER" id="PTHR45992">
    <property type="entry name" value="EUKARYOTIC ELONGATION FACTOR 2 KINASE-RELATED"/>
    <property type="match status" value="1"/>
</dbReference>
<dbReference type="EMBL" id="BLLF01001098">
    <property type="protein sequence ID" value="GFH17110.1"/>
    <property type="molecule type" value="Genomic_DNA"/>
</dbReference>
<evidence type="ECO:0000256" key="1">
    <source>
        <dbReference type="ARBA" id="ARBA00022527"/>
    </source>
</evidence>
<dbReference type="AlphaFoldDB" id="A0A699Z6G7"/>
<proteinExistence type="predicted"/>
<keyword evidence="8" id="KW-1185">Reference proteome</keyword>
<keyword evidence="2" id="KW-0808">Transferase</keyword>
<dbReference type="Proteomes" id="UP000485058">
    <property type="component" value="Unassembled WGS sequence"/>
</dbReference>
<evidence type="ECO:0000256" key="3">
    <source>
        <dbReference type="ARBA" id="ARBA00022741"/>
    </source>
</evidence>
<evidence type="ECO:0000256" key="4">
    <source>
        <dbReference type="ARBA" id="ARBA00022777"/>
    </source>
</evidence>
<dbReference type="GO" id="GO:0005524">
    <property type="term" value="F:ATP binding"/>
    <property type="evidence" value="ECO:0007669"/>
    <property type="project" value="UniProtKB-KW"/>
</dbReference>
<dbReference type="GO" id="GO:0004674">
    <property type="term" value="F:protein serine/threonine kinase activity"/>
    <property type="evidence" value="ECO:0007669"/>
    <property type="project" value="UniProtKB-KW"/>
</dbReference>
<dbReference type="InterPro" id="IPR004166">
    <property type="entry name" value="a-kinase_dom"/>
</dbReference>
<dbReference type="CDD" id="cd04515">
    <property type="entry name" value="Alpha_kinase"/>
    <property type="match status" value="1"/>
</dbReference>
<protein>
    <submittedName>
        <fullName evidence="7">Alpha-protein kinase 1</fullName>
    </submittedName>
</protein>
<evidence type="ECO:0000259" key="6">
    <source>
        <dbReference type="PROSITE" id="PS51158"/>
    </source>
</evidence>
<dbReference type="InterPro" id="IPR051852">
    <property type="entry name" value="Alpha-type_PK"/>
</dbReference>
<dbReference type="Gene3D" id="3.20.200.10">
    <property type="entry name" value="MHCK/EF2 kinase"/>
    <property type="match status" value="1"/>
</dbReference>
<dbReference type="PROSITE" id="PS51158">
    <property type="entry name" value="ALPHA_KINASE"/>
    <property type="match status" value="1"/>
</dbReference>
<gene>
    <name evidence="7" type="ORF">HaLaN_13670</name>
</gene>
<reference evidence="7 8" key="1">
    <citation type="submission" date="2020-02" db="EMBL/GenBank/DDBJ databases">
        <title>Draft genome sequence of Haematococcus lacustris strain NIES-144.</title>
        <authorList>
            <person name="Morimoto D."/>
            <person name="Nakagawa S."/>
            <person name="Yoshida T."/>
            <person name="Sawayama S."/>
        </authorList>
    </citation>
    <scope>NUCLEOTIDE SEQUENCE [LARGE SCALE GENOMIC DNA]</scope>
    <source>
        <strain evidence="7 8">NIES-144</strain>
    </source>
</reference>
<sequence>MKVWDPSNHEFCLVKGDVLLSVNTSPFASGGTRYAYHAEPCDILPLDPCNPLKHGIIAKGSKKQSSRSQEHQLQVDDAVCLQAAKDAVDVFNTLLESKTVALQTPSFVDCHLLCCGGGNNVKYLSIEPFLEGSYTKFNGNEGYVAALPDDAADCEAHELAQAFSHWSWVHSGGRELLCDIQGVGARWTDPQVNSIERKYGRKDMGLKGIAAFFGSHRCNDFCRALGIDKKWPVD</sequence>
<evidence type="ECO:0000256" key="2">
    <source>
        <dbReference type="ARBA" id="ARBA00022679"/>
    </source>
</evidence>
<keyword evidence="1" id="KW-0723">Serine/threonine-protein kinase</keyword>
<dbReference type="InterPro" id="IPR011009">
    <property type="entry name" value="Kinase-like_dom_sf"/>
</dbReference>
<evidence type="ECO:0000313" key="8">
    <source>
        <dbReference type="Proteomes" id="UP000485058"/>
    </source>
</evidence>